<reference evidence="1" key="1">
    <citation type="journal article" date="2021" name="PeerJ">
        <title>Extensive microbial diversity within the chicken gut microbiome revealed by metagenomics and culture.</title>
        <authorList>
            <person name="Gilroy R."/>
            <person name="Ravi A."/>
            <person name="Getino M."/>
            <person name="Pursley I."/>
            <person name="Horton D.L."/>
            <person name="Alikhan N.F."/>
            <person name="Baker D."/>
            <person name="Gharbi K."/>
            <person name="Hall N."/>
            <person name="Watson M."/>
            <person name="Adriaenssens E.M."/>
            <person name="Foster-Nyarko E."/>
            <person name="Jarju S."/>
            <person name="Secka A."/>
            <person name="Antonio M."/>
            <person name="Oren A."/>
            <person name="Chaudhuri R.R."/>
            <person name="La Ragione R."/>
            <person name="Hildebrand F."/>
            <person name="Pallen M.J."/>
        </authorList>
    </citation>
    <scope>NUCLEOTIDE SEQUENCE</scope>
    <source>
        <strain evidence="1">5032</strain>
    </source>
</reference>
<organism evidence="1 2">
    <name type="scientific">Candidatus Desulfovibrio intestinavium</name>
    <dbReference type="NCBI Taxonomy" id="2838534"/>
    <lineage>
        <taxon>Bacteria</taxon>
        <taxon>Pseudomonadati</taxon>
        <taxon>Thermodesulfobacteriota</taxon>
        <taxon>Desulfovibrionia</taxon>
        <taxon>Desulfovibrionales</taxon>
        <taxon>Desulfovibrionaceae</taxon>
        <taxon>Desulfovibrio</taxon>
    </lineage>
</organism>
<evidence type="ECO:0000313" key="1">
    <source>
        <dbReference type="EMBL" id="HJA79342.1"/>
    </source>
</evidence>
<protein>
    <recommendedName>
        <fullName evidence="3">Molybdenum hydroxylase</fullName>
    </recommendedName>
</protein>
<dbReference type="Gene3D" id="3.40.630.10">
    <property type="entry name" value="Zn peptidases"/>
    <property type="match status" value="1"/>
</dbReference>
<dbReference type="EMBL" id="DWZD01000040">
    <property type="protein sequence ID" value="HJA79342.1"/>
    <property type="molecule type" value="Genomic_DNA"/>
</dbReference>
<name>A0A9D2HNE0_9BACT</name>
<sequence length="275" mass="29864">MTQQPRILVRGAGEMATGIALRLKAAGFRLLALQERARPTAVRRGVSFSEAVHEGVWRVQGLTARHLPGPQGCSACWRNDEIPVLTCPETESLAVLRPDIFIEATLRKRPAPLGRELAALVLALGPGFTAGCDAHLVMETHPDLCGRILSSGQALAPQRPADGQADRRHLYAPGDGLFRTAARLGDRYERGQPVGFLHTATDTLALPAPMTGMLRGLLRDKTPVRRGVKLADMDDRPHITPYTPSTRAATLGQAVARLVRQWQQGELHDPDRSPA</sequence>
<accession>A0A9D2HNE0</accession>
<gene>
    <name evidence="1" type="ORF">H9784_07240</name>
</gene>
<evidence type="ECO:0008006" key="3">
    <source>
        <dbReference type="Google" id="ProtNLM"/>
    </source>
</evidence>
<evidence type="ECO:0000313" key="2">
    <source>
        <dbReference type="Proteomes" id="UP000823821"/>
    </source>
</evidence>
<reference evidence="1" key="2">
    <citation type="submission" date="2021-04" db="EMBL/GenBank/DDBJ databases">
        <authorList>
            <person name="Gilroy R."/>
        </authorList>
    </citation>
    <scope>NUCLEOTIDE SEQUENCE</scope>
    <source>
        <strain evidence="1">5032</strain>
    </source>
</reference>
<proteinExistence type="predicted"/>
<comment type="caution">
    <text evidence="1">The sequence shown here is derived from an EMBL/GenBank/DDBJ whole genome shotgun (WGS) entry which is preliminary data.</text>
</comment>
<dbReference type="AlphaFoldDB" id="A0A9D2HNE0"/>
<dbReference type="Proteomes" id="UP000823821">
    <property type="component" value="Unassembled WGS sequence"/>
</dbReference>